<sequence length="111" mass="11490">MLRVIGSAALFAAALTGCDAASEIAGDALDNEIRSQIANQCQAVAEGAGVVADRLTEVCDCTAQTYIDDPDLTADDITPARIEEIVNECTQQTGDMNDAPAEETPAEETGA</sequence>
<evidence type="ECO:0008006" key="4">
    <source>
        <dbReference type="Google" id="ProtNLM"/>
    </source>
</evidence>
<dbReference type="EMBL" id="JAEANY010000002">
    <property type="protein sequence ID" value="MBH5322225.1"/>
    <property type="molecule type" value="Genomic_DNA"/>
</dbReference>
<dbReference type="Proteomes" id="UP000602442">
    <property type="component" value="Unassembled WGS sequence"/>
</dbReference>
<feature type="region of interest" description="Disordered" evidence="1">
    <location>
        <begin position="89"/>
        <end position="111"/>
    </location>
</feature>
<protein>
    <recommendedName>
        <fullName evidence="4">Secreted protein</fullName>
    </recommendedName>
</protein>
<dbReference type="RefSeq" id="WP_197920934.1">
    <property type="nucleotide sequence ID" value="NZ_CAWPTA010000007.1"/>
</dbReference>
<name>A0ABS0N4G6_9SPHN</name>
<accession>A0ABS0N4G6</accession>
<comment type="caution">
    <text evidence="2">The sequence shown here is derived from an EMBL/GenBank/DDBJ whole genome shotgun (WGS) entry which is preliminary data.</text>
</comment>
<dbReference type="PROSITE" id="PS51257">
    <property type="entry name" value="PROKAR_LIPOPROTEIN"/>
    <property type="match status" value="1"/>
</dbReference>
<evidence type="ECO:0000256" key="1">
    <source>
        <dbReference type="SAM" id="MobiDB-lite"/>
    </source>
</evidence>
<keyword evidence="3" id="KW-1185">Reference proteome</keyword>
<gene>
    <name evidence="2" type="ORF">I5L03_06460</name>
</gene>
<feature type="compositionally biased region" description="Acidic residues" evidence="1">
    <location>
        <begin position="100"/>
        <end position="111"/>
    </location>
</feature>
<proteinExistence type="predicted"/>
<organism evidence="2 3">
    <name type="scientific">Aurantiacibacter sediminis</name>
    <dbReference type="NCBI Taxonomy" id="2793064"/>
    <lineage>
        <taxon>Bacteria</taxon>
        <taxon>Pseudomonadati</taxon>
        <taxon>Pseudomonadota</taxon>
        <taxon>Alphaproteobacteria</taxon>
        <taxon>Sphingomonadales</taxon>
        <taxon>Erythrobacteraceae</taxon>
        <taxon>Aurantiacibacter</taxon>
    </lineage>
</organism>
<evidence type="ECO:0000313" key="3">
    <source>
        <dbReference type="Proteomes" id="UP000602442"/>
    </source>
</evidence>
<evidence type="ECO:0000313" key="2">
    <source>
        <dbReference type="EMBL" id="MBH5322225.1"/>
    </source>
</evidence>
<reference evidence="2 3" key="1">
    <citation type="submission" date="2020-11" db="EMBL/GenBank/DDBJ databases">
        <title>Erythrobacter sediminis sp. nov., a marine bacterium from a tidal flat of Garorim Bay.</title>
        <authorList>
            <person name="Kim D."/>
            <person name="Yoo Y."/>
            <person name="Kim J.-J."/>
        </authorList>
    </citation>
    <scope>NUCLEOTIDE SEQUENCE [LARGE SCALE GENOMIC DNA]</scope>
    <source>
        <strain evidence="2 3">JGD-13</strain>
    </source>
</reference>